<dbReference type="InterPro" id="IPR027417">
    <property type="entry name" value="P-loop_NTPase"/>
</dbReference>
<evidence type="ECO:0000256" key="5">
    <source>
        <dbReference type="ARBA" id="ARBA00045658"/>
    </source>
</evidence>
<keyword evidence="3" id="KW-0143">Chaperone</keyword>
<dbReference type="GO" id="GO:0005737">
    <property type="term" value="C:cytoplasm"/>
    <property type="evidence" value="ECO:0007669"/>
    <property type="project" value="TreeGrafter"/>
</dbReference>
<gene>
    <name evidence="8" type="ORF">TSACC_22296</name>
</gene>
<feature type="domain" description="CobW C-terminal" evidence="7">
    <location>
        <begin position="243"/>
        <end position="336"/>
    </location>
</feature>
<accession>A0A146GBE9</accession>
<reference evidence="9" key="1">
    <citation type="journal article" date="2017" name="Genome Announc.">
        <title>Draft Genome Sequence of Terrimicrobium sacchariphilum NM-5T, a Facultative Anaerobic Soil Bacterium of the Class Spartobacteria.</title>
        <authorList>
            <person name="Qiu Y.L."/>
            <person name="Tourlousse D.M."/>
            <person name="Matsuura N."/>
            <person name="Ohashi A."/>
            <person name="Sekiguchi Y."/>
        </authorList>
    </citation>
    <scope>NUCLEOTIDE SEQUENCE [LARGE SCALE GENOMIC DNA]</scope>
    <source>
        <strain evidence="9">NM-5</strain>
    </source>
</reference>
<dbReference type="SUPFAM" id="SSF90002">
    <property type="entry name" value="Hypothetical protein YjiA, C-terminal domain"/>
    <property type="match status" value="1"/>
</dbReference>
<evidence type="ECO:0000259" key="7">
    <source>
        <dbReference type="SMART" id="SM00833"/>
    </source>
</evidence>
<dbReference type="Proteomes" id="UP000076023">
    <property type="component" value="Unassembled WGS sequence"/>
</dbReference>
<dbReference type="GO" id="GO:0000166">
    <property type="term" value="F:nucleotide binding"/>
    <property type="evidence" value="ECO:0007669"/>
    <property type="project" value="UniProtKB-KW"/>
</dbReference>
<dbReference type="GO" id="GO:0016787">
    <property type="term" value="F:hydrolase activity"/>
    <property type="evidence" value="ECO:0007669"/>
    <property type="project" value="UniProtKB-KW"/>
</dbReference>
<sequence>MLIYLADKFRMKQQDDRLPITVISGFLGSGKTTLLNHVLESLDRPRVAVIENEVGEISIDHHLVLRTDIGSLQNIKGRTCCTSREEFIRLLQLLAKYRSRYDRLLVETTGVAHPGMVAHAIWGDPVLKECLRLDGVVTVVDARHIHEHLGGEGHASEQIAYADLLVINKVDLVSESELQDALQAVTHVNGKAPHLLAEAAMVDPARVLDIGGFDLMRIESGVGGCSKAGGHESRGDSAHRHEIQTVSIELPGAMDVDRFQHWLEGFVMEHSADLFRSKGIAAIQGMQERVLFQGVHGMFQMALGQPWMEAARSTQAVFIGRNLDSREIRSAMMACLWEGKGAMV</sequence>
<dbReference type="FunCoup" id="A0A146GBE9">
    <property type="interactions" value="409"/>
</dbReference>
<dbReference type="STRING" id="690879.TSACC_22296"/>
<dbReference type="OrthoDB" id="9808822at2"/>
<keyword evidence="9" id="KW-1185">Reference proteome</keyword>
<dbReference type="Pfam" id="PF07683">
    <property type="entry name" value="CobW_C"/>
    <property type="match status" value="1"/>
</dbReference>
<comment type="caution">
    <text evidence="8">The sequence shown here is derived from an EMBL/GenBank/DDBJ whole genome shotgun (WGS) entry which is preliminary data.</text>
</comment>
<comment type="catalytic activity">
    <reaction evidence="6">
        <text>GTP + H2O = GDP + phosphate + H(+)</text>
        <dbReference type="Rhea" id="RHEA:19669"/>
        <dbReference type="ChEBI" id="CHEBI:15377"/>
        <dbReference type="ChEBI" id="CHEBI:15378"/>
        <dbReference type="ChEBI" id="CHEBI:37565"/>
        <dbReference type="ChEBI" id="CHEBI:43474"/>
        <dbReference type="ChEBI" id="CHEBI:58189"/>
    </reaction>
    <physiologicalReaction direction="left-to-right" evidence="6">
        <dbReference type="Rhea" id="RHEA:19670"/>
    </physiologicalReaction>
</comment>
<dbReference type="EMBL" id="BDCO01000002">
    <property type="protein sequence ID" value="GAT33876.1"/>
    <property type="molecule type" value="Genomic_DNA"/>
</dbReference>
<comment type="function">
    <text evidence="5">Zinc chaperone that directly transfers zinc cofactor to target proteins, thereby activating them. Zinc is transferred from the CXCC motif in the GTPase domain to the zinc binding site in target proteins in a process requiring GTP hydrolysis.</text>
</comment>
<evidence type="ECO:0000256" key="2">
    <source>
        <dbReference type="ARBA" id="ARBA00022801"/>
    </source>
</evidence>
<dbReference type="AlphaFoldDB" id="A0A146GBE9"/>
<dbReference type="Pfam" id="PF02492">
    <property type="entry name" value="cobW"/>
    <property type="match status" value="1"/>
</dbReference>
<protein>
    <submittedName>
        <fullName evidence="8">GTPASe, G3E family</fullName>
    </submittedName>
</protein>
<keyword evidence="1" id="KW-0547">Nucleotide-binding</keyword>
<dbReference type="CDD" id="cd03112">
    <property type="entry name" value="CobW-like"/>
    <property type="match status" value="1"/>
</dbReference>
<dbReference type="PANTHER" id="PTHR13748">
    <property type="entry name" value="COBW-RELATED"/>
    <property type="match status" value="1"/>
</dbReference>
<dbReference type="InParanoid" id="A0A146GBE9"/>
<name>A0A146GBE9_TERSA</name>
<organism evidence="8 9">
    <name type="scientific">Terrimicrobium sacchariphilum</name>
    <dbReference type="NCBI Taxonomy" id="690879"/>
    <lineage>
        <taxon>Bacteria</taxon>
        <taxon>Pseudomonadati</taxon>
        <taxon>Verrucomicrobiota</taxon>
        <taxon>Terrimicrobiia</taxon>
        <taxon>Terrimicrobiales</taxon>
        <taxon>Terrimicrobiaceae</taxon>
        <taxon>Terrimicrobium</taxon>
    </lineage>
</organism>
<evidence type="ECO:0000256" key="4">
    <source>
        <dbReference type="ARBA" id="ARBA00034320"/>
    </source>
</evidence>
<dbReference type="PANTHER" id="PTHR13748:SF62">
    <property type="entry name" value="COBW DOMAIN-CONTAINING PROTEIN"/>
    <property type="match status" value="1"/>
</dbReference>
<evidence type="ECO:0000313" key="9">
    <source>
        <dbReference type="Proteomes" id="UP000076023"/>
    </source>
</evidence>
<evidence type="ECO:0000256" key="1">
    <source>
        <dbReference type="ARBA" id="ARBA00022741"/>
    </source>
</evidence>
<evidence type="ECO:0000256" key="3">
    <source>
        <dbReference type="ARBA" id="ARBA00023186"/>
    </source>
</evidence>
<keyword evidence="2" id="KW-0378">Hydrolase</keyword>
<dbReference type="InterPro" id="IPR003495">
    <property type="entry name" value="CobW/HypB/UreG_nucleotide-bd"/>
</dbReference>
<dbReference type="InterPro" id="IPR036627">
    <property type="entry name" value="CobW-likC_sf"/>
</dbReference>
<dbReference type="SMART" id="SM00833">
    <property type="entry name" value="CobW_C"/>
    <property type="match status" value="1"/>
</dbReference>
<dbReference type="Gene3D" id="3.30.1220.10">
    <property type="entry name" value="CobW-like, C-terminal domain"/>
    <property type="match status" value="1"/>
</dbReference>
<dbReference type="InterPro" id="IPR051316">
    <property type="entry name" value="Zinc-reg_GTPase_activator"/>
</dbReference>
<proteinExistence type="inferred from homology"/>
<dbReference type="Gene3D" id="3.40.50.300">
    <property type="entry name" value="P-loop containing nucleotide triphosphate hydrolases"/>
    <property type="match status" value="1"/>
</dbReference>
<evidence type="ECO:0000313" key="8">
    <source>
        <dbReference type="EMBL" id="GAT33876.1"/>
    </source>
</evidence>
<comment type="similarity">
    <text evidence="4">Belongs to the SIMIBI class G3E GTPase family. ZNG1 subfamily.</text>
</comment>
<dbReference type="SUPFAM" id="SSF52540">
    <property type="entry name" value="P-loop containing nucleoside triphosphate hydrolases"/>
    <property type="match status" value="1"/>
</dbReference>
<dbReference type="InterPro" id="IPR011629">
    <property type="entry name" value="CobW-like_C"/>
</dbReference>
<evidence type="ECO:0000256" key="6">
    <source>
        <dbReference type="ARBA" id="ARBA00049117"/>
    </source>
</evidence>